<dbReference type="SUPFAM" id="SSF49879">
    <property type="entry name" value="SMAD/FHA domain"/>
    <property type="match status" value="1"/>
</dbReference>
<sequence length="242" mass="25510">MKRRSGFRALSAAALALAAAAWPGLKAEAAPAAQTAAERLESQGMLPLLAAMAIGIAVSVIAVLAFLQMTSRGKSTKEDESRPANSDLFTSNQAAHGYDADTDKEESDEPGYTIPLRSLGDASDKTGRGTTATAGEGEPRLVGVAGQFAGVSYSLADRPLAIGRDSHQCELVYPDGHAEISRKHCTVSYDPSRRVFSLVDHGSSNGTYLPDGTRLAAGDRQELKAGDRFSLPGGEQWFEVDV</sequence>
<dbReference type="EMBL" id="JAPDIA010000003">
    <property type="protein sequence ID" value="MDG0809761.1"/>
    <property type="molecule type" value="Genomic_DNA"/>
</dbReference>
<dbReference type="Proteomes" id="UP001153404">
    <property type="component" value="Unassembled WGS sequence"/>
</dbReference>
<feature type="compositionally biased region" description="Polar residues" evidence="1">
    <location>
        <begin position="83"/>
        <end position="94"/>
    </location>
</feature>
<comment type="caution">
    <text evidence="5">The sequence shown here is derived from an EMBL/GenBank/DDBJ whole genome shotgun (WGS) entry which is preliminary data.</text>
</comment>
<dbReference type="SMART" id="SM00240">
    <property type="entry name" value="FHA"/>
    <property type="match status" value="1"/>
</dbReference>
<keyword evidence="3" id="KW-0732">Signal</keyword>
<proteinExistence type="predicted"/>
<feature type="transmembrane region" description="Helical" evidence="2">
    <location>
        <begin position="45"/>
        <end position="67"/>
    </location>
</feature>
<dbReference type="PROSITE" id="PS50006">
    <property type="entry name" value="FHA_DOMAIN"/>
    <property type="match status" value="1"/>
</dbReference>
<dbReference type="RefSeq" id="WP_277531233.1">
    <property type="nucleotide sequence ID" value="NZ_JAPDIA010000003.1"/>
</dbReference>
<evidence type="ECO:0000256" key="3">
    <source>
        <dbReference type="SAM" id="SignalP"/>
    </source>
</evidence>
<keyword evidence="6" id="KW-1185">Reference proteome</keyword>
<dbReference type="InterPro" id="IPR000253">
    <property type="entry name" value="FHA_dom"/>
</dbReference>
<keyword evidence="2" id="KW-1133">Transmembrane helix</keyword>
<name>A0A9X4KT55_9BACL</name>
<feature type="chain" id="PRO_5040730375" evidence="3">
    <location>
        <begin position="30"/>
        <end position="242"/>
    </location>
</feature>
<accession>A0A9X4KT55</accession>
<evidence type="ECO:0000259" key="4">
    <source>
        <dbReference type="PROSITE" id="PS50006"/>
    </source>
</evidence>
<dbReference type="InterPro" id="IPR008984">
    <property type="entry name" value="SMAD_FHA_dom_sf"/>
</dbReference>
<gene>
    <name evidence="5" type="ORF">OMP40_10740</name>
</gene>
<feature type="signal peptide" evidence="3">
    <location>
        <begin position="1"/>
        <end position="29"/>
    </location>
</feature>
<dbReference type="Gene3D" id="2.60.200.20">
    <property type="match status" value="1"/>
</dbReference>
<protein>
    <submittedName>
        <fullName evidence="5">FHA domain-containing protein</fullName>
    </submittedName>
</protein>
<dbReference type="Pfam" id="PF00498">
    <property type="entry name" value="FHA"/>
    <property type="match status" value="1"/>
</dbReference>
<dbReference type="CDD" id="cd00060">
    <property type="entry name" value="FHA"/>
    <property type="match status" value="1"/>
</dbReference>
<evidence type="ECO:0000313" key="5">
    <source>
        <dbReference type="EMBL" id="MDG0809761.1"/>
    </source>
</evidence>
<dbReference type="AlphaFoldDB" id="A0A9X4KT55"/>
<evidence type="ECO:0000256" key="2">
    <source>
        <dbReference type="SAM" id="Phobius"/>
    </source>
</evidence>
<reference evidence="5" key="1">
    <citation type="submission" date="2022-10" db="EMBL/GenBank/DDBJ databases">
        <title>Comparative genomic analysis of Cohnella hashimotonis sp. nov., isolated from the International Space Station.</title>
        <authorList>
            <person name="Simpson A."/>
            <person name="Venkateswaran K."/>
        </authorList>
    </citation>
    <scope>NUCLEOTIDE SEQUENCE</scope>
    <source>
        <strain evidence="5">DSM 28161</strain>
    </source>
</reference>
<evidence type="ECO:0000256" key="1">
    <source>
        <dbReference type="SAM" id="MobiDB-lite"/>
    </source>
</evidence>
<feature type="domain" description="FHA" evidence="4">
    <location>
        <begin position="160"/>
        <end position="209"/>
    </location>
</feature>
<feature type="compositionally biased region" description="Acidic residues" evidence="1">
    <location>
        <begin position="100"/>
        <end position="109"/>
    </location>
</feature>
<organism evidence="5 6">
    <name type="scientific">Cohnella rhizosphaerae</name>
    <dbReference type="NCBI Taxonomy" id="1457232"/>
    <lineage>
        <taxon>Bacteria</taxon>
        <taxon>Bacillati</taxon>
        <taxon>Bacillota</taxon>
        <taxon>Bacilli</taxon>
        <taxon>Bacillales</taxon>
        <taxon>Paenibacillaceae</taxon>
        <taxon>Cohnella</taxon>
    </lineage>
</organism>
<feature type="region of interest" description="Disordered" evidence="1">
    <location>
        <begin position="74"/>
        <end position="138"/>
    </location>
</feature>
<evidence type="ECO:0000313" key="6">
    <source>
        <dbReference type="Proteomes" id="UP001153404"/>
    </source>
</evidence>
<keyword evidence="2" id="KW-0472">Membrane</keyword>
<keyword evidence="2" id="KW-0812">Transmembrane</keyword>